<evidence type="ECO:0000259" key="1">
    <source>
        <dbReference type="Pfam" id="PF09423"/>
    </source>
</evidence>
<gene>
    <name evidence="3" type="primary">phoD</name>
    <name evidence="3" type="ORF">HMPREF0731_3530</name>
</gene>
<dbReference type="EMBL" id="ADVL01000682">
    <property type="protein sequence ID" value="EFH10253.1"/>
    <property type="molecule type" value="Genomic_DNA"/>
</dbReference>
<dbReference type="EC" id="3.1.3.1" evidence="3"/>
<sequence length="498" mass="54637">ARRAWAQPRFASDPFTLGVASGDPWPDGVVLWTRLAPEPLAPGGGMPKLAVPVRWSVAEDAAMQRVVRQGEALARPELGHAVHVELSGLRPGRPYWYRFQAGEALSRIGRTRTAPAADAAPAALRFVNAGCQNYEQGHFTAWRHVAEEEGLDFVFHYGDYIYEGGARGGQPRRHNSAETYSLDEYRARYALYKLDPDLAAAQAAHPFLHSFDDHEVDNNWAGEFSEEDGSRTGHPAVPPEIFALRKQAAFQAWYEHMPLRRAQLPRGPSIQAWRGLRFGGLLQVAVLDTRSGRTDQPCGDTTAAPCEGWPDPAARMMDPAQEAWLLDRLRPGRARWQLLAHQVPILQRDFGGPGAPRWAMDKWDGYPAARERLLAHVEAARLPGLLAISGDVHAAWAGTLHRDAAGPDGPALGCEFTATSISSGGDGSEQLSSTPRVMAQNPHLTFYNNRRGYTLHELGPDRITARFRALAEVTRPGAAREDRGALVVEHGASRLLPG</sequence>
<dbReference type="PANTHER" id="PTHR43606:SF2">
    <property type="entry name" value="ALKALINE PHOSPHATASE FAMILY PROTEIN (AFU_ORTHOLOGUE AFUA_5G03860)"/>
    <property type="match status" value="1"/>
</dbReference>
<dbReference type="OrthoDB" id="327733at2"/>
<proteinExistence type="predicted"/>
<dbReference type="PANTHER" id="PTHR43606">
    <property type="entry name" value="PHOSPHATASE, PUTATIVE (AFU_ORTHOLOGUE AFUA_6G08710)-RELATED"/>
    <property type="match status" value="1"/>
</dbReference>
<feature type="domain" description="Phospholipase D N-terminal" evidence="2">
    <location>
        <begin position="17"/>
        <end position="113"/>
    </location>
</feature>
<evidence type="ECO:0000313" key="3">
    <source>
        <dbReference type="EMBL" id="EFH10253.1"/>
    </source>
</evidence>
<accession>D5RR18</accession>
<dbReference type="GO" id="GO:0004035">
    <property type="term" value="F:alkaline phosphatase activity"/>
    <property type="evidence" value="ECO:0007669"/>
    <property type="project" value="UniProtKB-EC"/>
</dbReference>
<dbReference type="SUPFAM" id="SSF56300">
    <property type="entry name" value="Metallo-dependent phosphatases"/>
    <property type="match status" value="1"/>
</dbReference>
<name>D5RR18_9PROT</name>
<evidence type="ECO:0000259" key="2">
    <source>
        <dbReference type="Pfam" id="PF16655"/>
    </source>
</evidence>
<organism evidence="3 4">
    <name type="scientific">Pseudoroseomonas cervicalis ATCC 49957</name>
    <dbReference type="NCBI Taxonomy" id="525371"/>
    <lineage>
        <taxon>Bacteria</taxon>
        <taxon>Pseudomonadati</taxon>
        <taxon>Pseudomonadota</taxon>
        <taxon>Alphaproteobacteria</taxon>
        <taxon>Acetobacterales</taxon>
        <taxon>Roseomonadaceae</taxon>
        <taxon>Roseomonas</taxon>
    </lineage>
</organism>
<dbReference type="Pfam" id="PF16655">
    <property type="entry name" value="PhoD_N"/>
    <property type="match status" value="1"/>
</dbReference>
<dbReference type="RefSeq" id="WP_007002560.1">
    <property type="nucleotide sequence ID" value="NZ_GG770777.1"/>
</dbReference>
<dbReference type="Pfam" id="PF09423">
    <property type="entry name" value="PhoD"/>
    <property type="match status" value="1"/>
</dbReference>
<dbReference type="InterPro" id="IPR052900">
    <property type="entry name" value="Phospholipid_Metab_Enz"/>
</dbReference>
<keyword evidence="3" id="KW-0378">Hydrolase</keyword>
<dbReference type="Proteomes" id="UP000005324">
    <property type="component" value="Unassembled WGS sequence"/>
</dbReference>
<dbReference type="CDD" id="cd07389">
    <property type="entry name" value="MPP_PhoD"/>
    <property type="match status" value="1"/>
</dbReference>
<dbReference type="InterPro" id="IPR029052">
    <property type="entry name" value="Metallo-depent_PP-like"/>
</dbReference>
<comment type="caution">
    <text evidence="3">The sequence shown here is derived from an EMBL/GenBank/DDBJ whole genome shotgun (WGS) entry which is preliminary data.</text>
</comment>
<dbReference type="InterPro" id="IPR018946">
    <property type="entry name" value="PhoD-like_MPP"/>
</dbReference>
<feature type="domain" description="PhoD-like phosphatase metallophosphatase" evidence="1">
    <location>
        <begin position="126"/>
        <end position="467"/>
    </location>
</feature>
<dbReference type="Gene3D" id="2.60.40.380">
    <property type="entry name" value="Purple acid phosphatase-like, N-terminal"/>
    <property type="match status" value="1"/>
</dbReference>
<dbReference type="InterPro" id="IPR038607">
    <property type="entry name" value="PhoD-like_sf"/>
</dbReference>
<feature type="non-terminal residue" evidence="3">
    <location>
        <position position="1"/>
    </location>
</feature>
<protein>
    <submittedName>
        <fullName evidence="3">PhoD-like phosphatase</fullName>
        <ecNumber evidence="3">3.1.3.1</ecNumber>
    </submittedName>
</protein>
<keyword evidence="4" id="KW-1185">Reference proteome</keyword>
<dbReference type="InterPro" id="IPR032093">
    <property type="entry name" value="PhoD_N"/>
</dbReference>
<dbReference type="AlphaFoldDB" id="D5RR18"/>
<dbReference type="Gene3D" id="3.60.21.70">
    <property type="entry name" value="PhoD-like phosphatase"/>
    <property type="match status" value="1"/>
</dbReference>
<reference evidence="3 4" key="1">
    <citation type="submission" date="2010-04" db="EMBL/GenBank/DDBJ databases">
        <authorList>
            <person name="Qin X."/>
            <person name="Bachman B."/>
            <person name="Battles P."/>
            <person name="Bell A."/>
            <person name="Bess C."/>
            <person name="Bickham C."/>
            <person name="Chaboub L."/>
            <person name="Chen D."/>
            <person name="Coyle M."/>
            <person name="Deiros D.R."/>
            <person name="Dinh H."/>
            <person name="Forbes L."/>
            <person name="Fowler G."/>
            <person name="Francisco L."/>
            <person name="Fu Q."/>
            <person name="Gubbala S."/>
            <person name="Hale W."/>
            <person name="Han Y."/>
            <person name="Hemphill L."/>
            <person name="Highlander S.K."/>
            <person name="Hirani K."/>
            <person name="Hogues M."/>
            <person name="Jackson L."/>
            <person name="Jakkamsetti A."/>
            <person name="Javaid M."/>
            <person name="Jiang H."/>
            <person name="Korchina V."/>
            <person name="Kovar C."/>
            <person name="Lara F."/>
            <person name="Lee S."/>
            <person name="Mata R."/>
            <person name="Mathew T."/>
            <person name="Moen C."/>
            <person name="Morales K."/>
            <person name="Munidasa M."/>
            <person name="Nazareth L."/>
            <person name="Ngo R."/>
            <person name="Nguyen L."/>
            <person name="Okwuonu G."/>
            <person name="Ongeri F."/>
            <person name="Patil S."/>
            <person name="Petrosino J."/>
            <person name="Pham C."/>
            <person name="Pham P."/>
            <person name="Pu L.-L."/>
            <person name="Puazo M."/>
            <person name="Raj R."/>
            <person name="Reid J."/>
            <person name="Rouhana J."/>
            <person name="Saada N."/>
            <person name="Shang Y."/>
            <person name="Simmons D."/>
            <person name="Thornton R."/>
            <person name="Warren J."/>
            <person name="Weissenberger G."/>
            <person name="Zhang J."/>
            <person name="Zhang L."/>
            <person name="Zhou C."/>
            <person name="Zhu D."/>
            <person name="Muzny D."/>
            <person name="Worley K."/>
            <person name="Gibbs R."/>
        </authorList>
    </citation>
    <scope>NUCLEOTIDE SEQUENCE [LARGE SCALE GENOMIC DNA]</scope>
    <source>
        <strain evidence="3 4">ATCC 49957</strain>
    </source>
</reference>
<dbReference type="HOGENOM" id="CLU_546958_0_0_5"/>
<evidence type="ECO:0000313" key="4">
    <source>
        <dbReference type="Proteomes" id="UP000005324"/>
    </source>
</evidence>